<dbReference type="Pfam" id="PF00226">
    <property type="entry name" value="DnaJ"/>
    <property type="match status" value="1"/>
</dbReference>
<dbReference type="CDD" id="cd06257">
    <property type="entry name" value="DnaJ"/>
    <property type="match status" value="1"/>
</dbReference>
<dbReference type="EMBL" id="JAFJZO010000018">
    <property type="protein sequence ID" value="KAG5507696.1"/>
    <property type="molecule type" value="Genomic_DNA"/>
</dbReference>
<dbReference type="Proteomes" id="UP000674318">
    <property type="component" value="Unassembled WGS sequence"/>
</dbReference>
<dbReference type="Gene3D" id="1.10.287.110">
    <property type="entry name" value="DnaJ domain"/>
    <property type="match status" value="1"/>
</dbReference>
<protein>
    <recommendedName>
        <fullName evidence="2">J domain-containing protein</fullName>
    </recommendedName>
</protein>
<evidence type="ECO:0000313" key="3">
    <source>
        <dbReference type="EMBL" id="KAG5507696.1"/>
    </source>
</evidence>
<feature type="domain" description="J" evidence="2">
    <location>
        <begin position="512"/>
        <end position="574"/>
    </location>
</feature>
<dbReference type="PANTHER" id="PTHR44200">
    <property type="entry name" value="DNAJ HOMOLOG SUBFAMILY C MEMBER 7"/>
    <property type="match status" value="1"/>
</dbReference>
<evidence type="ECO:0000259" key="2">
    <source>
        <dbReference type="PROSITE" id="PS50076"/>
    </source>
</evidence>
<comment type="caution">
    <text evidence="3">The sequence shown here is derived from an EMBL/GenBank/DDBJ whole genome shotgun (WGS) entry which is preliminary data.</text>
</comment>
<dbReference type="AlphaFoldDB" id="A0A836LD14"/>
<dbReference type="GeneID" id="94292671"/>
<dbReference type="PRINTS" id="PR00625">
    <property type="entry name" value="JDOMAIN"/>
</dbReference>
<organism evidence="3 4">
    <name type="scientific">Porcisia hertigi</name>
    <dbReference type="NCBI Taxonomy" id="2761500"/>
    <lineage>
        <taxon>Eukaryota</taxon>
        <taxon>Discoba</taxon>
        <taxon>Euglenozoa</taxon>
        <taxon>Kinetoplastea</taxon>
        <taxon>Metakinetoplastina</taxon>
        <taxon>Trypanosomatida</taxon>
        <taxon>Trypanosomatidae</taxon>
        <taxon>Leishmaniinae</taxon>
        <taxon>Porcisia</taxon>
    </lineage>
</organism>
<dbReference type="SUPFAM" id="SSF48452">
    <property type="entry name" value="TPR-like"/>
    <property type="match status" value="2"/>
</dbReference>
<accession>A0A836LD14</accession>
<dbReference type="KEGG" id="phet:94292671"/>
<evidence type="ECO:0000256" key="1">
    <source>
        <dbReference type="SAM" id="MobiDB-lite"/>
    </source>
</evidence>
<gene>
    <name evidence="3" type="ORF">JKF63_06645</name>
</gene>
<proteinExistence type="predicted"/>
<name>A0A836LD14_9TRYP</name>
<dbReference type="PROSITE" id="PS50076">
    <property type="entry name" value="DNAJ_2"/>
    <property type="match status" value="1"/>
</dbReference>
<dbReference type="InterPro" id="IPR001623">
    <property type="entry name" value="DnaJ_domain"/>
</dbReference>
<dbReference type="SMART" id="SM00271">
    <property type="entry name" value="DnaJ"/>
    <property type="match status" value="1"/>
</dbReference>
<feature type="region of interest" description="Disordered" evidence="1">
    <location>
        <begin position="479"/>
        <end position="506"/>
    </location>
</feature>
<dbReference type="SUPFAM" id="SSF46565">
    <property type="entry name" value="Chaperone J-domain"/>
    <property type="match status" value="1"/>
</dbReference>
<reference evidence="3 4" key="1">
    <citation type="submission" date="2021-02" db="EMBL/GenBank/DDBJ databases">
        <title>Porcisia hertigi Genome sequencing and assembly.</title>
        <authorList>
            <person name="Almutairi H."/>
            <person name="Gatherer D."/>
        </authorList>
    </citation>
    <scope>NUCLEOTIDE SEQUENCE [LARGE SCALE GENOMIC DNA]</scope>
    <source>
        <strain evidence="3 4">C119</strain>
    </source>
</reference>
<dbReference type="Gene3D" id="1.25.40.10">
    <property type="entry name" value="Tetratricopeptide repeat domain"/>
    <property type="match status" value="2"/>
</dbReference>
<dbReference type="InterPro" id="IPR036869">
    <property type="entry name" value="J_dom_sf"/>
</dbReference>
<keyword evidence="4" id="KW-1185">Reference proteome</keyword>
<dbReference type="InterPro" id="IPR011990">
    <property type="entry name" value="TPR-like_helical_dom_sf"/>
</dbReference>
<dbReference type="InterPro" id="IPR052758">
    <property type="entry name" value="SRC_co-chaperone"/>
</dbReference>
<sequence>MQLSSLPLATQSLLDPTAMLDPLILSEWNAACAAARSESDEGTGAALSSTTAMCGVVRRREPRRQVDTDDFFTLAEALDTLADELNANLFLGGASPPLAANSPSKAPGRPLSVDELDPRGMDGLTGVQLNHVEEAHRLFAAKKYAAALAAFLGVNSACLAHQLTPALLNNVAVCQYVVEQWDACEATTRRVLSVDTTERFPSTRRLVRVFILQGRLHEAQQAISPHRDATDWFSEVEAVKAYVCYVNLYAAHQYNKALESLEVLLSFCPCGTLEAAKARLLSLENMSQAVRYAARRSQVYTMSVDLHLCLWELTFHSITSVPGLTALFEDMQAASVGKSELRFRQLQTHIIRCKEVFAKLQGLMAAQKFHEAAEFALQVLTEPYLQDGMKGVVYFERARALAQNANWYCALDDVHRALSYTEPVELRASMLLLVARCEEALGRFRDAINHMEESLRLVPNATAVEQLRWLKVRVARGQGSTAAPGTAPRTKKAPSQKAHAYQPTVSSNPLDVHYKTLSLPCNASAVEAKKSYRALAMKWHPDRWCGASEEAIHAAETAFKTIQHSYEEIMKKVS</sequence>
<dbReference type="PANTHER" id="PTHR44200:SF3">
    <property type="entry name" value="PROTEIN DNAJ, PUTATIVE-RELATED"/>
    <property type="match status" value="1"/>
</dbReference>
<evidence type="ECO:0000313" key="4">
    <source>
        <dbReference type="Proteomes" id="UP000674318"/>
    </source>
</evidence>
<dbReference type="RefSeq" id="XP_067758011.1">
    <property type="nucleotide sequence ID" value="XM_067902594.1"/>
</dbReference>
<dbReference type="OrthoDB" id="10250354at2759"/>